<dbReference type="HOGENOM" id="CLU_035065_0_0_1"/>
<organism evidence="1 2">
    <name type="scientific">Scleroderma citrinum Foug A</name>
    <dbReference type="NCBI Taxonomy" id="1036808"/>
    <lineage>
        <taxon>Eukaryota</taxon>
        <taxon>Fungi</taxon>
        <taxon>Dikarya</taxon>
        <taxon>Basidiomycota</taxon>
        <taxon>Agaricomycotina</taxon>
        <taxon>Agaricomycetes</taxon>
        <taxon>Agaricomycetidae</taxon>
        <taxon>Boletales</taxon>
        <taxon>Sclerodermatineae</taxon>
        <taxon>Sclerodermataceae</taxon>
        <taxon>Scleroderma</taxon>
    </lineage>
</organism>
<dbReference type="SUPFAM" id="SSF52047">
    <property type="entry name" value="RNI-like"/>
    <property type="match status" value="1"/>
</dbReference>
<evidence type="ECO:0008006" key="3">
    <source>
        <dbReference type="Google" id="ProtNLM"/>
    </source>
</evidence>
<name>A0A0C3EQ83_9AGAM</name>
<dbReference type="STRING" id="1036808.A0A0C3EQ83"/>
<reference evidence="1 2" key="1">
    <citation type="submission" date="2014-04" db="EMBL/GenBank/DDBJ databases">
        <authorList>
            <consortium name="DOE Joint Genome Institute"/>
            <person name="Kuo A."/>
            <person name="Kohler A."/>
            <person name="Nagy L.G."/>
            <person name="Floudas D."/>
            <person name="Copeland A."/>
            <person name="Barry K.W."/>
            <person name="Cichocki N."/>
            <person name="Veneault-Fourrey C."/>
            <person name="LaButti K."/>
            <person name="Lindquist E.A."/>
            <person name="Lipzen A."/>
            <person name="Lundell T."/>
            <person name="Morin E."/>
            <person name="Murat C."/>
            <person name="Sun H."/>
            <person name="Tunlid A."/>
            <person name="Henrissat B."/>
            <person name="Grigoriev I.V."/>
            <person name="Hibbett D.S."/>
            <person name="Martin F."/>
            <person name="Nordberg H.P."/>
            <person name="Cantor M.N."/>
            <person name="Hua S.X."/>
        </authorList>
    </citation>
    <scope>NUCLEOTIDE SEQUENCE [LARGE SCALE GENOMIC DNA]</scope>
    <source>
        <strain evidence="1 2">Foug A</strain>
    </source>
</reference>
<proteinExistence type="predicted"/>
<dbReference type="Gene3D" id="3.80.10.10">
    <property type="entry name" value="Ribonuclease Inhibitor"/>
    <property type="match status" value="1"/>
</dbReference>
<gene>
    <name evidence="1" type="ORF">SCLCIDRAFT_19228</name>
</gene>
<keyword evidence="2" id="KW-1185">Reference proteome</keyword>
<evidence type="ECO:0000313" key="2">
    <source>
        <dbReference type="Proteomes" id="UP000053989"/>
    </source>
</evidence>
<dbReference type="OrthoDB" id="2595178at2759"/>
<sequence length="357" mass="40242">MYAHVKIHTVSRLDKFTACLYAADQKWDSIRRIPYSTPGRWVQVFDLSELSGTLDSCQLYTIDLLLTKLFPLVPFLTRLCLSPMVSLSRRAFTSLTNRDGNHNLQALGGVCYDVSFSSTVATADDPFVQLLYKCPNLERLEIVGSGMEIDSDSLLGNPLGVPASTVRLILPRLHSITILSMPSASLLFALFDASLPRLRALSMTPYDDIPFPSSCTSRFLEVHGKSLNTLSFFTPKSWPTQLHPSPPSLLRTCSNLRHLSLEYPLPDLVLPDSTPASLPLQILSIPRPDKMFWRVLERLLPSLSSLKAVRFRDVRWIGRGMSIRAQETGVQGEMRDWRRRLGRRGIRVLDGDWQDMP</sequence>
<dbReference type="Proteomes" id="UP000053989">
    <property type="component" value="Unassembled WGS sequence"/>
</dbReference>
<dbReference type="InParanoid" id="A0A0C3EQ83"/>
<protein>
    <recommendedName>
        <fullName evidence="3">F-box domain-containing protein</fullName>
    </recommendedName>
</protein>
<dbReference type="EMBL" id="KN822005">
    <property type="protein sequence ID" value="KIM70329.1"/>
    <property type="molecule type" value="Genomic_DNA"/>
</dbReference>
<dbReference type="InterPro" id="IPR032675">
    <property type="entry name" value="LRR_dom_sf"/>
</dbReference>
<accession>A0A0C3EQ83</accession>
<reference evidence="2" key="2">
    <citation type="submission" date="2015-01" db="EMBL/GenBank/DDBJ databases">
        <title>Evolutionary Origins and Diversification of the Mycorrhizal Mutualists.</title>
        <authorList>
            <consortium name="DOE Joint Genome Institute"/>
            <consortium name="Mycorrhizal Genomics Consortium"/>
            <person name="Kohler A."/>
            <person name="Kuo A."/>
            <person name="Nagy L.G."/>
            <person name="Floudas D."/>
            <person name="Copeland A."/>
            <person name="Barry K.W."/>
            <person name="Cichocki N."/>
            <person name="Veneault-Fourrey C."/>
            <person name="LaButti K."/>
            <person name="Lindquist E.A."/>
            <person name="Lipzen A."/>
            <person name="Lundell T."/>
            <person name="Morin E."/>
            <person name="Murat C."/>
            <person name="Riley R."/>
            <person name="Ohm R."/>
            <person name="Sun H."/>
            <person name="Tunlid A."/>
            <person name="Henrissat B."/>
            <person name="Grigoriev I.V."/>
            <person name="Hibbett D.S."/>
            <person name="Martin F."/>
        </authorList>
    </citation>
    <scope>NUCLEOTIDE SEQUENCE [LARGE SCALE GENOMIC DNA]</scope>
    <source>
        <strain evidence="2">Foug A</strain>
    </source>
</reference>
<dbReference type="AlphaFoldDB" id="A0A0C3EQ83"/>
<evidence type="ECO:0000313" key="1">
    <source>
        <dbReference type="EMBL" id="KIM70329.1"/>
    </source>
</evidence>